<dbReference type="InterPro" id="IPR057668">
    <property type="entry name" value="E2_Ub-conjug_enz_C"/>
</dbReference>
<feature type="domain" description="Non-canonical E2 ubiquitin-conjugating enzyme C-terminal" evidence="2">
    <location>
        <begin position="299"/>
        <end position="754"/>
    </location>
</feature>
<dbReference type="Pfam" id="PF09418">
    <property type="entry name" value="DUF2009"/>
    <property type="match status" value="1"/>
</dbReference>
<accession>A0ABQ6M8G3</accession>
<reference evidence="3 4" key="1">
    <citation type="journal article" date="2023" name="Commun. Biol.">
        <title>Genome analysis of Parmales, the sister group of diatoms, reveals the evolutionary specialization of diatoms from phago-mixotrophs to photoautotrophs.</title>
        <authorList>
            <person name="Ban H."/>
            <person name="Sato S."/>
            <person name="Yoshikawa S."/>
            <person name="Yamada K."/>
            <person name="Nakamura Y."/>
            <person name="Ichinomiya M."/>
            <person name="Sato N."/>
            <person name="Blanc-Mathieu R."/>
            <person name="Endo H."/>
            <person name="Kuwata A."/>
            <person name="Ogata H."/>
        </authorList>
    </citation>
    <scope>NUCLEOTIDE SEQUENCE [LARGE SCALE GENOMIC DNA]</scope>
</reference>
<dbReference type="PANTHER" id="PTHR31560">
    <property type="entry name" value="UPF0652 PROTEIN C16A11.03C-RELATED"/>
    <property type="match status" value="1"/>
</dbReference>
<comment type="caution">
    <text evidence="3">The sequence shown here is derived from an EMBL/GenBank/DDBJ whole genome shotgun (WGS) entry which is preliminary data.</text>
</comment>
<evidence type="ECO:0000313" key="4">
    <source>
        <dbReference type="Proteomes" id="UP001165060"/>
    </source>
</evidence>
<dbReference type="Proteomes" id="UP001165060">
    <property type="component" value="Unassembled WGS sequence"/>
</dbReference>
<protein>
    <recommendedName>
        <fullName evidence="2">Non-canonical E2 ubiquitin-conjugating enzyme C-terminal domain-containing protein</fullName>
    </recommendedName>
</protein>
<feature type="compositionally biased region" description="Acidic residues" evidence="1">
    <location>
        <begin position="265"/>
        <end position="276"/>
    </location>
</feature>
<keyword evidence="4" id="KW-1185">Reference proteome</keyword>
<dbReference type="InterPro" id="IPR018553">
    <property type="entry name" value="E2_Ub-conjug_enz"/>
</dbReference>
<proteinExistence type="predicted"/>
<feature type="region of interest" description="Disordered" evidence="1">
    <location>
        <begin position="251"/>
        <end position="279"/>
    </location>
</feature>
<gene>
    <name evidence="3" type="ORF">TeGR_g4597</name>
</gene>
<name>A0ABQ6M8G3_9STRA</name>
<dbReference type="EMBL" id="BRYB01001255">
    <property type="protein sequence ID" value="GMI21659.1"/>
    <property type="molecule type" value="Genomic_DNA"/>
</dbReference>
<organism evidence="3 4">
    <name type="scientific">Tetraparma gracilis</name>
    <dbReference type="NCBI Taxonomy" id="2962635"/>
    <lineage>
        <taxon>Eukaryota</taxon>
        <taxon>Sar</taxon>
        <taxon>Stramenopiles</taxon>
        <taxon>Ochrophyta</taxon>
        <taxon>Bolidophyceae</taxon>
        <taxon>Parmales</taxon>
        <taxon>Triparmaceae</taxon>
        <taxon>Tetraparma</taxon>
    </lineage>
</organism>
<dbReference type="PANTHER" id="PTHR31560:SF0">
    <property type="entry name" value="UPF0652 PROTEIN C22H10.08"/>
    <property type="match status" value="1"/>
</dbReference>
<evidence type="ECO:0000256" key="1">
    <source>
        <dbReference type="SAM" id="MobiDB-lite"/>
    </source>
</evidence>
<evidence type="ECO:0000313" key="3">
    <source>
        <dbReference type="EMBL" id="GMI21659.1"/>
    </source>
</evidence>
<evidence type="ECO:0000259" key="2">
    <source>
        <dbReference type="Pfam" id="PF09418"/>
    </source>
</evidence>
<sequence length="757" mass="84417">MLSNSFHALDSLFFSTPAPLRNRRSFQAWRLTVRVHLDLPGAAGPGRLHVTDLGAGMTRADLINVLGIGSPNAQAATRGKGGEIDASEEALGGFYAAVCALASGAEVATKSKFDDYYEFEVGPGVGPGGAPEEGVGRMQIDDEDKGEDEDEEEDKGEEKEGEGGAQGDTRGEGGKGGYGHFRIGRPLKEGQCPGKETGHTRLHDVTGPSGTRVSLTLRPEVANSPDFTAEKVREMVAKCFEASQYSCVFSDTNDPQTMDESKLADDDEEDAGDGEDYTNFTSLGVADPGDLTYNTVLVRSRYIPQRLNMRERKILRLVEAAMVCSGYTSMVDGGGFKSETRRCQRQLQGITGVLHGLVMACNYEAGQALAESRNFEEYVDYYRQCFEIARRHKVMNPEKMRVEYGKLVYMIQDAVALREQLGFNVKAPLHTVYEYLEEKGGLGVLSDKNIEYATQEILATPGKSRDQINKEIRRKEKAVEMIKEKYSSRNLSEDEIHNCLYSICDNNSFLNSNRVPVDKMIAFLKKYFAPDTYEPEYNLAIVSGEDGARLSHSHERQYYFALQSLTLWRDILDDMFRLWSLAEEDLVSESIGYTLKDTGQGFQRVQQSPRTYKAMQQILQRVQANVDTWIGSSVVHLGDHNVPNALNFIDKYTQVPRILGPIVTCLEVLEKMVGDDENLETFINNQFGGIEKLNKDILYDFFKCAFDGSGADNFYDAGSCIDGRLTSAWNWCQSLPSKEYYVIFRLTGFVGFDGEFK</sequence>
<feature type="compositionally biased region" description="Acidic residues" evidence="1">
    <location>
        <begin position="141"/>
        <end position="155"/>
    </location>
</feature>
<feature type="region of interest" description="Disordered" evidence="1">
    <location>
        <begin position="123"/>
        <end position="212"/>
    </location>
</feature>
<dbReference type="Gene3D" id="3.30.565.10">
    <property type="entry name" value="Histidine kinase-like ATPase, C-terminal domain"/>
    <property type="match status" value="1"/>
</dbReference>
<dbReference type="InterPro" id="IPR036890">
    <property type="entry name" value="HATPase_C_sf"/>
</dbReference>